<feature type="domain" description="Histidine kinase" evidence="10">
    <location>
        <begin position="242"/>
        <end position="457"/>
    </location>
</feature>
<organism evidence="12 13">
    <name type="scientific">Candidatus Thermofonsia Clade 3 bacterium</name>
    <dbReference type="NCBI Taxonomy" id="2364212"/>
    <lineage>
        <taxon>Bacteria</taxon>
        <taxon>Bacillati</taxon>
        <taxon>Chloroflexota</taxon>
        <taxon>Candidatus Thermofontia</taxon>
        <taxon>Candidatus Thermofonsia Clade 3</taxon>
    </lineage>
</organism>
<dbReference type="PRINTS" id="PR00344">
    <property type="entry name" value="BCTRLSENSOR"/>
</dbReference>
<evidence type="ECO:0000256" key="4">
    <source>
        <dbReference type="ARBA" id="ARBA00022553"/>
    </source>
</evidence>
<dbReference type="EMBL" id="PGTN01000006">
    <property type="protein sequence ID" value="PJF48810.1"/>
    <property type="molecule type" value="Genomic_DNA"/>
</dbReference>
<feature type="coiled-coil region" evidence="8">
    <location>
        <begin position="222"/>
        <end position="249"/>
    </location>
</feature>
<dbReference type="CDD" id="cd00082">
    <property type="entry name" value="HisKA"/>
    <property type="match status" value="1"/>
</dbReference>
<dbReference type="PANTHER" id="PTHR43711:SF1">
    <property type="entry name" value="HISTIDINE KINASE 1"/>
    <property type="match status" value="1"/>
</dbReference>
<evidence type="ECO:0000256" key="1">
    <source>
        <dbReference type="ARBA" id="ARBA00000085"/>
    </source>
</evidence>
<name>A0A2M8QG72_9CHLR</name>
<evidence type="ECO:0000256" key="8">
    <source>
        <dbReference type="SAM" id="Coils"/>
    </source>
</evidence>
<accession>A0A2M8QG72</accession>
<keyword evidence="5" id="KW-0808">Transferase</keyword>
<dbReference type="InterPro" id="IPR003661">
    <property type="entry name" value="HisK_dim/P_dom"/>
</dbReference>
<comment type="catalytic activity">
    <reaction evidence="1">
        <text>ATP + protein L-histidine = ADP + protein N-phospho-L-histidine.</text>
        <dbReference type="EC" id="2.7.13.3"/>
    </reaction>
</comment>
<dbReference type="Pfam" id="PF02518">
    <property type="entry name" value="HATPase_c"/>
    <property type="match status" value="1"/>
</dbReference>
<feature type="transmembrane region" description="Helical" evidence="9">
    <location>
        <begin position="6"/>
        <end position="29"/>
    </location>
</feature>
<dbReference type="GO" id="GO:0016020">
    <property type="term" value="C:membrane"/>
    <property type="evidence" value="ECO:0007669"/>
    <property type="project" value="UniProtKB-SubCell"/>
</dbReference>
<evidence type="ECO:0000256" key="2">
    <source>
        <dbReference type="ARBA" id="ARBA00004370"/>
    </source>
</evidence>
<evidence type="ECO:0000256" key="6">
    <source>
        <dbReference type="ARBA" id="ARBA00022777"/>
    </source>
</evidence>
<comment type="subcellular location">
    <subcellularLocation>
        <location evidence="2">Membrane</location>
    </subcellularLocation>
</comment>
<dbReference type="PROSITE" id="PS50109">
    <property type="entry name" value="HIS_KIN"/>
    <property type="match status" value="1"/>
</dbReference>
<comment type="caution">
    <text evidence="12">The sequence shown here is derived from an EMBL/GenBank/DDBJ whole genome shotgun (WGS) entry which is preliminary data.</text>
</comment>
<dbReference type="InterPro" id="IPR036097">
    <property type="entry name" value="HisK_dim/P_sf"/>
</dbReference>
<dbReference type="InterPro" id="IPR005467">
    <property type="entry name" value="His_kinase_dom"/>
</dbReference>
<gene>
    <name evidence="12" type="ORF">CUN48_01820</name>
</gene>
<keyword evidence="9" id="KW-0812">Transmembrane</keyword>
<dbReference type="InterPro" id="IPR050736">
    <property type="entry name" value="Sensor_HK_Regulatory"/>
</dbReference>
<evidence type="ECO:0000256" key="7">
    <source>
        <dbReference type="ARBA" id="ARBA00023012"/>
    </source>
</evidence>
<keyword evidence="6 12" id="KW-0418">Kinase</keyword>
<dbReference type="SUPFAM" id="SSF47384">
    <property type="entry name" value="Homodimeric domain of signal transducing histidine kinase"/>
    <property type="match status" value="1"/>
</dbReference>
<reference evidence="12 13" key="1">
    <citation type="submission" date="2017-11" db="EMBL/GenBank/DDBJ databases">
        <title>Evolution of Phototrophy in the Chloroflexi Phylum Driven by Horizontal Gene Transfer.</title>
        <authorList>
            <person name="Ward L.M."/>
            <person name="Hemp J."/>
            <person name="Shih P.M."/>
            <person name="Mcglynn S.E."/>
            <person name="Fischer W."/>
        </authorList>
    </citation>
    <scope>NUCLEOTIDE SEQUENCE [LARGE SCALE GENOMIC DNA]</scope>
    <source>
        <strain evidence="12">JP3_7</strain>
    </source>
</reference>
<evidence type="ECO:0000256" key="3">
    <source>
        <dbReference type="ARBA" id="ARBA00012438"/>
    </source>
</evidence>
<dbReference type="PROSITE" id="PS50885">
    <property type="entry name" value="HAMP"/>
    <property type="match status" value="1"/>
</dbReference>
<evidence type="ECO:0000259" key="10">
    <source>
        <dbReference type="PROSITE" id="PS50109"/>
    </source>
</evidence>
<evidence type="ECO:0000256" key="5">
    <source>
        <dbReference type="ARBA" id="ARBA00022679"/>
    </source>
</evidence>
<dbReference type="Gene3D" id="1.10.287.130">
    <property type="match status" value="1"/>
</dbReference>
<dbReference type="InterPro" id="IPR003660">
    <property type="entry name" value="HAMP_dom"/>
</dbReference>
<dbReference type="GO" id="GO:0000155">
    <property type="term" value="F:phosphorelay sensor kinase activity"/>
    <property type="evidence" value="ECO:0007669"/>
    <property type="project" value="InterPro"/>
</dbReference>
<dbReference type="Gene3D" id="3.30.565.10">
    <property type="entry name" value="Histidine kinase-like ATPase, C-terminal domain"/>
    <property type="match status" value="1"/>
</dbReference>
<protein>
    <recommendedName>
        <fullName evidence="3">histidine kinase</fullName>
        <ecNumber evidence="3">2.7.13.3</ecNumber>
    </recommendedName>
</protein>
<dbReference type="EC" id="2.7.13.3" evidence="3"/>
<dbReference type="Gene3D" id="6.10.340.10">
    <property type="match status" value="1"/>
</dbReference>
<dbReference type="InterPro" id="IPR004358">
    <property type="entry name" value="Sig_transdc_His_kin-like_C"/>
</dbReference>
<dbReference type="SUPFAM" id="SSF55874">
    <property type="entry name" value="ATPase domain of HSP90 chaperone/DNA topoisomerase II/histidine kinase"/>
    <property type="match status" value="1"/>
</dbReference>
<evidence type="ECO:0000256" key="9">
    <source>
        <dbReference type="SAM" id="Phobius"/>
    </source>
</evidence>
<dbReference type="Proteomes" id="UP000230790">
    <property type="component" value="Unassembled WGS sequence"/>
</dbReference>
<dbReference type="SUPFAM" id="SSF158472">
    <property type="entry name" value="HAMP domain-like"/>
    <property type="match status" value="1"/>
</dbReference>
<dbReference type="PANTHER" id="PTHR43711">
    <property type="entry name" value="TWO-COMPONENT HISTIDINE KINASE"/>
    <property type="match status" value="1"/>
</dbReference>
<dbReference type="SMART" id="SM00388">
    <property type="entry name" value="HisKA"/>
    <property type="match status" value="1"/>
</dbReference>
<dbReference type="AlphaFoldDB" id="A0A2M8QG72"/>
<proteinExistence type="predicted"/>
<dbReference type="InterPro" id="IPR036890">
    <property type="entry name" value="HATPase_C_sf"/>
</dbReference>
<keyword evidence="9" id="KW-1133">Transmembrane helix</keyword>
<evidence type="ECO:0000313" key="12">
    <source>
        <dbReference type="EMBL" id="PJF48810.1"/>
    </source>
</evidence>
<dbReference type="Pfam" id="PF00512">
    <property type="entry name" value="HisKA"/>
    <property type="match status" value="1"/>
</dbReference>
<feature type="transmembrane region" description="Helical" evidence="9">
    <location>
        <begin position="155"/>
        <end position="177"/>
    </location>
</feature>
<dbReference type="SMART" id="SM00304">
    <property type="entry name" value="HAMP"/>
    <property type="match status" value="1"/>
</dbReference>
<sequence length="463" mass="49712">MNRLWVRLTLAFLLVTLLMAAFVAVAITWSASRQFRGYLAQPGVFARGGALDVLEAHYEAYGSWAGVGDSLRAVRPRLRRGAFPKHRPPLLVTDAQGRIVYDEAGRQRIGQMLDPIALASAQPVVVSDAVVGYVLAGSPDFDPLGPLERRFLSDLQGSIALIALVGVGLGIVAGLFVSRSLSKPLTVVAQAAHAFAQRDWSQRVPLKATAHIAEVAEVAQAFNRMADSLQQAEAQRRNLMADVAHELRTPLTVIQGSLRALLDGVHPLQMKEIAAVYDETRLLARLVEDVRELALAEAHQLPMAIRPVDVGAALRATAERFAAAADAQQVALGVSISEGIPPAQADPDRLAQVLHNLVSNAFRHTPPGGQITLSAEALADGVRVSVRDTGEGIAEEDLPRVFDRFYRSDRSRSRSTGGAGLGLAIAKSLVENMGGRIGVESRLGQGSEFWFMLPALDHPKPSS</sequence>
<feature type="domain" description="HAMP" evidence="11">
    <location>
        <begin position="179"/>
        <end position="234"/>
    </location>
</feature>
<evidence type="ECO:0000313" key="13">
    <source>
        <dbReference type="Proteomes" id="UP000230790"/>
    </source>
</evidence>
<keyword evidence="4" id="KW-0597">Phosphoprotein</keyword>
<dbReference type="CDD" id="cd06225">
    <property type="entry name" value="HAMP"/>
    <property type="match status" value="1"/>
</dbReference>
<dbReference type="FunFam" id="3.30.565.10:FF:000006">
    <property type="entry name" value="Sensor histidine kinase WalK"/>
    <property type="match status" value="1"/>
</dbReference>
<keyword evidence="9" id="KW-0472">Membrane</keyword>
<evidence type="ECO:0000259" key="11">
    <source>
        <dbReference type="PROSITE" id="PS50885"/>
    </source>
</evidence>
<dbReference type="InterPro" id="IPR003594">
    <property type="entry name" value="HATPase_dom"/>
</dbReference>
<dbReference type="Pfam" id="PF00672">
    <property type="entry name" value="HAMP"/>
    <property type="match status" value="1"/>
</dbReference>
<keyword evidence="8" id="KW-0175">Coiled coil</keyword>
<keyword evidence="7" id="KW-0902">Two-component regulatory system</keyword>
<dbReference type="SMART" id="SM00387">
    <property type="entry name" value="HATPase_c"/>
    <property type="match status" value="1"/>
</dbReference>